<feature type="compositionally biased region" description="Low complexity" evidence="1">
    <location>
        <begin position="152"/>
        <end position="175"/>
    </location>
</feature>
<comment type="caution">
    <text evidence="3">The sequence shown here is derived from an EMBL/GenBank/DDBJ whole genome shotgun (WGS) entry which is preliminary data.</text>
</comment>
<dbReference type="PANTHER" id="PTHR46370:SF1">
    <property type="entry name" value="GPALPP MOTIFS-CONTAINING PROTEIN 1"/>
    <property type="match status" value="1"/>
</dbReference>
<feature type="compositionally biased region" description="Polar residues" evidence="1">
    <location>
        <begin position="220"/>
        <end position="229"/>
    </location>
</feature>
<name>A0A8K0TNR4_9PEZI</name>
<feature type="compositionally biased region" description="Basic and acidic residues" evidence="1">
    <location>
        <begin position="230"/>
        <end position="241"/>
    </location>
</feature>
<feature type="compositionally biased region" description="Basic and acidic residues" evidence="1">
    <location>
        <begin position="312"/>
        <end position="323"/>
    </location>
</feature>
<evidence type="ECO:0000313" key="4">
    <source>
        <dbReference type="Proteomes" id="UP000813385"/>
    </source>
</evidence>
<organism evidence="3 4">
    <name type="scientific">Plectosphaerella cucumerina</name>
    <dbReference type="NCBI Taxonomy" id="40658"/>
    <lineage>
        <taxon>Eukaryota</taxon>
        <taxon>Fungi</taxon>
        <taxon>Dikarya</taxon>
        <taxon>Ascomycota</taxon>
        <taxon>Pezizomycotina</taxon>
        <taxon>Sordariomycetes</taxon>
        <taxon>Hypocreomycetidae</taxon>
        <taxon>Glomerellales</taxon>
        <taxon>Plectosphaerellaceae</taxon>
        <taxon>Plectosphaerella</taxon>
    </lineage>
</organism>
<gene>
    <name evidence="3" type="ORF">B0T11DRAFT_270749</name>
</gene>
<evidence type="ECO:0000256" key="1">
    <source>
        <dbReference type="SAM" id="MobiDB-lite"/>
    </source>
</evidence>
<feature type="compositionally biased region" description="Basic and acidic residues" evidence="1">
    <location>
        <begin position="287"/>
        <end position="304"/>
    </location>
</feature>
<dbReference type="Pfam" id="PF12572">
    <property type="entry name" value="DUF3752"/>
    <property type="match status" value="1"/>
</dbReference>
<dbReference type="Proteomes" id="UP000813385">
    <property type="component" value="Unassembled WGS sequence"/>
</dbReference>
<feature type="region of interest" description="Disordered" evidence="1">
    <location>
        <begin position="1"/>
        <end position="334"/>
    </location>
</feature>
<dbReference type="EMBL" id="JAGPXD010000001">
    <property type="protein sequence ID" value="KAH7375669.1"/>
    <property type="molecule type" value="Genomic_DNA"/>
</dbReference>
<keyword evidence="4" id="KW-1185">Reference proteome</keyword>
<feature type="compositionally biased region" description="Low complexity" evidence="1">
    <location>
        <begin position="84"/>
        <end position="111"/>
    </location>
</feature>
<dbReference type="InterPro" id="IPR046331">
    <property type="entry name" value="GPAM1-like"/>
</dbReference>
<feature type="compositionally biased region" description="Acidic residues" evidence="1">
    <location>
        <begin position="37"/>
        <end position="49"/>
    </location>
</feature>
<evidence type="ECO:0000259" key="2">
    <source>
        <dbReference type="Pfam" id="PF12572"/>
    </source>
</evidence>
<accession>A0A8K0TNR4</accession>
<feature type="domain" description="DUF3752" evidence="2">
    <location>
        <begin position="185"/>
        <end position="349"/>
    </location>
</feature>
<protein>
    <recommendedName>
        <fullName evidence="2">DUF3752 domain-containing protein</fullName>
    </recommendedName>
</protein>
<sequence>MASIGPSMPAHLSKRKRTPDDNGDGPSPPKQARNADEIDLDSDGSDDDYGPAAPSTKPAAAPTLPPVAPARTNNDEIDLDGSDSDSYGPSAPAAAPAAPAAAPASKPSIGPSMPPKRTIGPSMPPPEASEATAADSDSDSDSDYGPAPPSADPSAPQISVFDRPSSQPASDAPAPSRRDDWMLAPPTSSGFNERDPSKLKARRFASNKPHASAPSGGGTSEISSIWTETPEQKRKRLEDAVLGRAAPAGSDLEAAERMNPAARAKEKEEEARRRRTAEHVAATRGKSLYEEHQSGRKQGRSEGKDVEEEDDPSKRAFDREKDMGLGGQISTAQRRELMTKAKDFGGRFQKGSFL</sequence>
<feature type="compositionally biased region" description="Basic and acidic residues" evidence="1">
    <location>
        <begin position="263"/>
        <end position="272"/>
    </location>
</feature>
<dbReference type="InterPro" id="IPR022226">
    <property type="entry name" value="DUF3752"/>
</dbReference>
<dbReference type="AlphaFoldDB" id="A0A8K0TNR4"/>
<dbReference type="OrthoDB" id="73491at2759"/>
<reference evidence="3" key="1">
    <citation type="journal article" date="2021" name="Nat. Commun.">
        <title>Genetic determinants of endophytism in the Arabidopsis root mycobiome.</title>
        <authorList>
            <person name="Mesny F."/>
            <person name="Miyauchi S."/>
            <person name="Thiergart T."/>
            <person name="Pickel B."/>
            <person name="Atanasova L."/>
            <person name="Karlsson M."/>
            <person name="Huettel B."/>
            <person name="Barry K.W."/>
            <person name="Haridas S."/>
            <person name="Chen C."/>
            <person name="Bauer D."/>
            <person name="Andreopoulos W."/>
            <person name="Pangilinan J."/>
            <person name="LaButti K."/>
            <person name="Riley R."/>
            <person name="Lipzen A."/>
            <person name="Clum A."/>
            <person name="Drula E."/>
            <person name="Henrissat B."/>
            <person name="Kohler A."/>
            <person name="Grigoriev I.V."/>
            <person name="Martin F.M."/>
            <person name="Hacquard S."/>
        </authorList>
    </citation>
    <scope>NUCLEOTIDE SEQUENCE</scope>
    <source>
        <strain evidence="3">MPI-CAGE-AT-0016</strain>
    </source>
</reference>
<evidence type="ECO:0000313" key="3">
    <source>
        <dbReference type="EMBL" id="KAH7375669.1"/>
    </source>
</evidence>
<feature type="compositionally biased region" description="Low complexity" evidence="1">
    <location>
        <begin position="51"/>
        <end position="62"/>
    </location>
</feature>
<dbReference type="PANTHER" id="PTHR46370">
    <property type="entry name" value="GPALPP MOTIFS-CONTAINING PROTEIN 1"/>
    <property type="match status" value="1"/>
</dbReference>
<proteinExistence type="predicted"/>